<feature type="compositionally biased region" description="Basic and acidic residues" evidence="2">
    <location>
        <begin position="467"/>
        <end position="480"/>
    </location>
</feature>
<sequence length="1442" mass="156729">MPLLGVRPRRSDRDLKRRSTLDPTSFFLRRSEQASRPNASAEFLHPDRGAALQDGSTPDLAGESPRPSVEPPAPSPPIQEPTPNTKRFSMLRHRHASDSQLSAKVRAQAQTAEPVPPVPAIAAAPAPAIIMTAPTMEIEDKPQRKKSKFLLSTRRRNSAEPSAGRLSFGRKSVEKRRDDVENGTDGGTGSLEEVVDASGEPGRLSVNHARKAPSDPGAEAASPLVPPAARYSDSSRSDASSGTSADHVTFASPATHPSHNKTLFSLPRKKKNRNSLFPLPVKIPPPEPPNTAPATPRASTSALSSGSPIRSLGDYSPPLTAIRRSNTANSSPLATQPLPLPLQNGLAPSTVSFVSALLRNDSTTSARSSRSSPALAPPTRLTLRERSSTMGSTSEHPEHGQPLTPPFAPSGRNSTSTAGRNSFSHLFGLGHRLRKDSGPDSPRHGSPGRSFPPTSGRNSHSTSLNISREHLIIPEREEGESPGRYLERLEETVNRSLIGTILAKSDDPFLMAVMRSYMRRLTFFGDPIDMAIRKMLMEVELPHETQQIDRVLGSFADRYCECNPGIFVSADKAHFITFSIIMLHTDVFNPNNKRKMQRPDYIKNCRADGVPADDVLACIYDNIVYTPFIHIHDEFEIKGTASRRKKTKNLIKSAAADPVKKATKEPIDPYTIILDGKMDVLRPPIKDVMNLDDPYAYAGTAPGLDIKYLHNSFARCGVIQIVSARSRPEAFMSPTTIENPLDSQAGLVEMPVTRVGILWRKDTKRKAARSPWQEWGAILTRSGLSFFKNAMWVKSLMHQLELNEKRGHGGVPVIFKPALQDFKADHVIPMDGAVAVHDATYKKHKHSFFIYAKGGAEEVFLADSERDMNDWLGKLNYTAAFETSGTRPRGLIGGNYDGQRQRGLRRLQSDYSATSVQTATGEVTIQRGRIDTQLAQQIAAARRDHVLQRISEAEERLSNTIKQLDEQLRDARHLQLMAPIQPKTREHVVHAAGRMSAKLKWTRIEICRMKCHRDILALDLEEERRATGESQARIEQVRTGSAVELSPRHLKGGHLARLNSKASTVISSQKSPTSPVMHSPQAFTLRPGTNSSLESEAAASDVFRTPPEATSPLTPQHPQARWKIPPLTVESPPSDHLNSPAQSSRPDALEHRPSVSSISQSSISSVPSRYATPAPSDDPARAVLENGIGVAMDGGRPGTASSISSITDRPPPSTVAGSPESRSRVRRSLHRTLRDSHGSTSHRRSTHKGKDSVGSNGTAVADDCLHISPDEGLQRGKGPFTVHGKKASVITFGGEWGKLSAEERLMARKQQAVEEDKSPQMDKEIAESVATDEEVEPVVPIGPGGGAMGDHKRELGMEALKATLPTMKPPPADAREVRALSSERQPASAPKGVEPGKEQKVWPGGERAAQGQAVSSSVAKSGEGAKPEALGGQSSHLQAVEA</sequence>
<dbReference type="CDD" id="cd00171">
    <property type="entry name" value="Sec7"/>
    <property type="match status" value="1"/>
</dbReference>
<feature type="compositionally biased region" description="Basic and acidic residues" evidence="2">
    <location>
        <begin position="171"/>
        <end position="180"/>
    </location>
</feature>
<evidence type="ECO:0008006" key="7">
    <source>
        <dbReference type="Google" id="ProtNLM"/>
    </source>
</evidence>
<gene>
    <name evidence="5" type="ORF">H2201_004063</name>
</gene>
<feature type="compositionally biased region" description="Pro residues" evidence="2">
    <location>
        <begin position="68"/>
        <end position="80"/>
    </location>
</feature>
<protein>
    <recommendedName>
        <fullName evidence="7">SEC7 domain-containing protein</fullName>
    </recommendedName>
</protein>
<feature type="compositionally biased region" description="Polar residues" evidence="2">
    <location>
        <begin position="452"/>
        <end position="466"/>
    </location>
</feature>
<dbReference type="EMBL" id="JAPDRL010000025">
    <property type="protein sequence ID" value="KAJ9665755.1"/>
    <property type="molecule type" value="Genomic_DNA"/>
</dbReference>
<feature type="region of interest" description="Disordered" evidence="2">
    <location>
        <begin position="362"/>
        <end position="480"/>
    </location>
</feature>
<feature type="compositionally biased region" description="Polar residues" evidence="2">
    <location>
        <begin position="1062"/>
        <end position="1076"/>
    </location>
</feature>
<dbReference type="InterPro" id="IPR011993">
    <property type="entry name" value="PH-like_dom_sf"/>
</dbReference>
<feature type="region of interest" description="Disordered" evidence="2">
    <location>
        <begin position="1312"/>
        <end position="1351"/>
    </location>
</feature>
<dbReference type="Proteomes" id="UP001172684">
    <property type="component" value="Unassembled WGS sequence"/>
</dbReference>
<feature type="region of interest" description="Disordered" evidence="2">
    <location>
        <begin position="1363"/>
        <end position="1442"/>
    </location>
</feature>
<dbReference type="PROSITE" id="PS50003">
    <property type="entry name" value="PH_DOMAIN"/>
    <property type="match status" value="1"/>
</dbReference>
<dbReference type="InterPro" id="IPR023394">
    <property type="entry name" value="Sec7_C_sf"/>
</dbReference>
<evidence type="ECO:0000259" key="4">
    <source>
        <dbReference type="PROSITE" id="PS50190"/>
    </source>
</evidence>
<feature type="compositionally biased region" description="Low complexity" evidence="2">
    <location>
        <begin position="362"/>
        <end position="380"/>
    </location>
</feature>
<feature type="region of interest" description="Disordered" evidence="2">
    <location>
        <begin position="1"/>
        <end position="114"/>
    </location>
</feature>
<evidence type="ECO:0000256" key="2">
    <source>
        <dbReference type="SAM" id="MobiDB-lite"/>
    </source>
</evidence>
<dbReference type="SMART" id="SM00233">
    <property type="entry name" value="PH"/>
    <property type="match status" value="1"/>
</dbReference>
<dbReference type="Gene3D" id="1.10.1000.11">
    <property type="entry name" value="Arf Nucleotide-binding Site Opener,domain 2"/>
    <property type="match status" value="1"/>
</dbReference>
<dbReference type="Gene3D" id="2.30.29.30">
    <property type="entry name" value="Pleckstrin-homology domain (PH domain)/Phosphotyrosine-binding domain (PTB)"/>
    <property type="match status" value="1"/>
</dbReference>
<dbReference type="Pfam" id="PF01369">
    <property type="entry name" value="Sec7"/>
    <property type="match status" value="1"/>
</dbReference>
<dbReference type="Pfam" id="PF00169">
    <property type="entry name" value="PH"/>
    <property type="match status" value="1"/>
</dbReference>
<feature type="compositionally biased region" description="Low complexity" evidence="2">
    <location>
        <begin position="228"/>
        <end position="246"/>
    </location>
</feature>
<feature type="domain" description="PH" evidence="3">
    <location>
        <begin position="751"/>
        <end position="880"/>
    </location>
</feature>
<dbReference type="InterPro" id="IPR000904">
    <property type="entry name" value="Sec7_dom"/>
</dbReference>
<feature type="compositionally biased region" description="Polar residues" evidence="2">
    <location>
        <begin position="1432"/>
        <end position="1442"/>
    </location>
</feature>
<feature type="compositionally biased region" description="Low complexity" evidence="2">
    <location>
        <begin position="332"/>
        <end position="343"/>
    </location>
</feature>
<feature type="region of interest" description="Disordered" evidence="2">
    <location>
        <begin position="135"/>
        <end position="344"/>
    </location>
</feature>
<evidence type="ECO:0000259" key="3">
    <source>
        <dbReference type="PROSITE" id="PS50003"/>
    </source>
</evidence>
<feature type="compositionally biased region" description="Low complexity" evidence="2">
    <location>
        <begin position="292"/>
        <end position="305"/>
    </location>
</feature>
<reference evidence="5" key="1">
    <citation type="submission" date="2022-10" db="EMBL/GenBank/DDBJ databases">
        <title>Culturing micro-colonial fungi from biological soil crusts in the Mojave desert and describing Neophaeococcomyces mojavensis, and introducing the new genera and species Taxawa tesnikishii.</title>
        <authorList>
            <person name="Kurbessoian T."/>
            <person name="Stajich J.E."/>
        </authorList>
    </citation>
    <scope>NUCLEOTIDE SEQUENCE</scope>
    <source>
        <strain evidence="5">TK_1</strain>
    </source>
</reference>
<feature type="domain" description="SEC7" evidence="4">
    <location>
        <begin position="453"/>
        <end position="626"/>
    </location>
</feature>
<dbReference type="PANTHER" id="PTHR10663:SF405">
    <property type="entry name" value="ARF GUANINE NUCLEOTIDE EXCHANGE FACTOR SYT1"/>
    <property type="match status" value="1"/>
</dbReference>
<feature type="compositionally biased region" description="Basic and acidic residues" evidence="2">
    <location>
        <begin position="1312"/>
        <end position="1326"/>
    </location>
</feature>
<proteinExistence type="predicted"/>
<evidence type="ECO:0000313" key="6">
    <source>
        <dbReference type="Proteomes" id="UP001172684"/>
    </source>
</evidence>
<feature type="compositionally biased region" description="Basic and acidic residues" evidence="2">
    <location>
        <begin position="9"/>
        <end position="20"/>
    </location>
</feature>
<keyword evidence="1" id="KW-0175">Coiled coil</keyword>
<feature type="compositionally biased region" description="Basic residues" evidence="2">
    <location>
        <begin position="143"/>
        <end position="156"/>
    </location>
</feature>
<comment type="caution">
    <text evidence="5">The sequence shown here is derived from an EMBL/GenBank/DDBJ whole genome shotgun (WGS) entry which is preliminary data.</text>
</comment>
<dbReference type="InterPro" id="IPR001849">
    <property type="entry name" value="PH_domain"/>
</dbReference>
<dbReference type="SMART" id="SM00222">
    <property type="entry name" value="Sec7"/>
    <property type="match status" value="1"/>
</dbReference>
<feature type="region of interest" description="Disordered" evidence="2">
    <location>
        <begin position="1062"/>
        <end position="1257"/>
    </location>
</feature>
<feature type="compositionally biased region" description="Low complexity" evidence="2">
    <location>
        <begin position="1408"/>
        <end position="1422"/>
    </location>
</feature>
<feature type="compositionally biased region" description="Polar residues" evidence="2">
    <location>
        <begin position="1136"/>
        <end position="1145"/>
    </location>
</feature>
<feature type="compositionally biased region" description="Polar residues" evidence="2">
    <location>
        <begin position="411"/>
        <end position="424"/>
    </location>
</feature>
<keyword evidence="6" id="KW-1185">Reference proteome</keyword>
<dbReference type="PANTHER" id="PTHR10663">
    <property type="entry name" value="GUANYL-NUCLEOTIDE EXCHANGE FACTOR"/>
    <property type="match status" value="1"/>
</dbReference>
<dbReference type="InterPro" id="IPR035999">
    <property type="entry name" value="Sec7_dom_sf"/>
</dbReference>
<evidence type="ECO:0000313" key="5">
    <source>
        <dbReference type="EMBL" id="KAJ9665755.1"/>
    </source>
</evidence>
<dbReference type="PROSITE" id="PS50190">
    <property type="entry name" value="SEC7"/>
    <property type="match status" value="1"/>
</dbReference>
<feature type="compositionally biased region" description="Low complexity" evidence="2">
    <location>
        <begin position="1154"/>
        <end position="1168"/>
    </location>
</feature>
<feature type="compositionally biased region" description="Pro residues" evidence="2">
    <location>
        <begin position="281"/>
        <end position="291"/>
    </location>
</feature>
<accession>A0ABQ9NWP9</accession>
<feature type="coiled-coil region" evidence="1">
    <location>
        <begin position="943"/>
        <end position="974"/>
    </location>
</feature>
<dbReference type="SUPFAM" id="SSF48425">
    <property type="entry name" value="Sec7 domain"/>
    <property type="match status" value="1"/>
</dbReference>
<evidence type="ECO:0000256" key="1">
    <source>
        <dbReference type="SAM" id="Coils"/>
    </source>
</evidence>
<dbReference type="SUPFAM" id="SSF50729">
    <property type="entry name" value="PH domain-like"/>
    <property type="match status" value="1"/>
</dbReference>
<organism evidence="5 6">
    <name type="scientific">Coniosporium apollinis</name>
    <dbReference type="NCBI Taxonomy" id="61459"/>
    <lineage>
        <taxon>Eukaryota</taxon>
        <taxon>Fungi</taxon>
        <taxon>Dikarya</taxon>
        <taxon>Ascomycota</taxon>
        <taxon>Pezizomycotina</taxon>
        <taxon>Dothideomycetes</taxon>
        <taxon>Dothideomycetes incertae sedis</taxon>
        <taxon>Coniosporium</taxon>
    </lineage>
</organism>
<name>A0ABQ9NWP9_9PEZI</name>